<organism evidence="3 4">
    <name type="scientific">Mesorhizobium marinum</name>
    <dbReference type="NCBI Taxonomy" id="3228790"/>
    <lineage>
        <taxon>Bacteria</taxon>
        <taxon>Pseudomonadati</taxon>
        <taxon>Pseudomonadota</taxon>
        <taxon>Alphaproteobacteria</taxon>
        <taxon>Hyphomicrobiales</taxon>
        <taxon>Phyllobacteriaceae</taxon>
        <taxon>Mesorhizobium</taxon>
    </lineage>
</organism>
<comment type="caution">
    <text evidence="3">The sequence shown here is derived from an EMBL/GenBank/DDBJ whole genome shotgun (WGS) entry which is preliminary data.</text>
</comment>
<accession>A0ABV3QU22</accession>
<proteinExistence type="inferred from homology"/>
<dbReference type="RefSeq" id="WP_367721618.1">
    <property type="nucleotide sequence ID" value="NZ_JBFOCI010000001.1"/>
</dbReference>
<comment type="similarity">
    <text evidence="1 2">Belongs to the arylamine N-acetyltransferase family.</text>
</comment>
<dbReference type="Proteomes" id="UP001556196">
    <property type="component" value="Unassembled WGS sequence"/>
</dbReference>
<evidence type="ECO:0000313" key="4">
    <source>
        <dbReference type="Proteomes" id="UP001556196"/>
    </source>
</evidence>
<evidence type="ECO:0000256" key="1">
    <source>
        <dbReference type="ARBA" id="ARBA00006547"/>
    </source>
</evidence>
<name>A0ABV3QU22_9HYPH</name>
<dbReference type="InterPro" id="IPR001447">
    <property type="entry name" value="Arylamine_N-AcTrfase"/>
</dbReference>
<dbReference type="PANTHER" id="PTHR11786:SF0">
    <property type="entry name" value="ARYLAMINE N-ACETYLTRANSFERASE 4-RELATED"/>
    <property type="match status" value="1"/>
</dbReference>
<keyword evidence="4" id="KW-1185">Reference proteome</keyword>
<sequence length="282" mass="30445">MTFELGAYLNRLGLTGADPTSDRLDDLLKAQMSAIPFENVDPFLGSMPDLDHDAIWRKLVVERRGGYCLELNTLLGNALDALGVAKRAVLGRVRMGAPVGGPRSHLAWIVTAGGRDVLMDAGFGGPGAHGVVPLNPDVPHRVGARTFRIRGDDATGELVLERQESDGWLSLYGFDGAPVTDADIEASNVVCSRWHKSPFPSHLMLNLHRAGGRVSLFDRQVSVETPNGTKKWTVESLNALRDCLGDLFRLDLDEAVLAPTWSKLNAIGMATMRDHADGALAS</sequence>
<dbReference type="Pfam" id="PF00797">
    <property type="entry name" value="Acetyltransf_2"/>
    <property type="match status" value="1"/>
</dbReference>
<dbReference type="EMBL" id="JBFOCI010000001">
    <property type="protein sequence ID" value="MEW9804570.1"/>
    <property type="molecule type" value="Genomic_DNA"/>
</dbReference>
<dbReference type="Gene3D" id="3.30.2140.10">
    <property type="entry name" value="Arylamine N-acetyltransferase"/>
    <property type="match status" value="1"/>
</dbReference>
<gene>
    <name evidence="3" type="ORF">ABUE31_01050</name>
</gene>
<dbReference type="PRINTS" id="PR01543">
    <property type="entry name" value="ANATRNSFRASE"/>
</dbReference>
<evidence type="ECO:0000313" key="3">
    <source>
        <dbReference type="EMBL" id="MEW9804570.1"/>
    </source>
</evidence>
<reference evidence="3 4" key="1">
    <citation type="submission" date="2024-06" db="EMBL/GenBank/DDBJ databases">
        <authorList>
            <person name="Tuo L."/>
        </authorList>
    </citation>
    <scope>NUCLEOTIDE SEQUENCE [LARGE SCALE GENOMIC DNA]</scope>
    <source>
        <strain evidence="3 4">ZMM04-5</strain>
    </source>
</reference>
<dbReference type="PANTHER" id="PTHR11786">
    <property type="entry name" value="N-HYDROXYARYLAMINE O-ACETYLTRANSFERASE"/>
    <property type="match status" value="1"/>
</dbReference>
<dbReference type="InterPro" id="IPR038765">
    <property type="entry name" value="Papain-like_cys_pep_sf"/>
</dbReference>
<protein>
    <submittedName>
        <fullName evidence="3">Arylamine N-acetyltransferase</fullName>
    </submittedName>
</protein>
<dbReference type="Gene3D" id="2.40.128.150">
    <property type="entry name" value="Cysteine proteinases"/>
    <property type="match status" value="1"/>
</dbReference>
<dbReference type="SUPFAM" id="SSF54001">
    <property type="entry name" value="Cysteine proteinases"/>
    <property type="match status" value="1"/>
</dbReference>
<evidence type="ECO:0000256" key="2">
    <source>
        <dbReference type="RuleBase" id="RU003452"/>
    </source>
</evidence>